<dbReference type="Proteomes" id="UP001250656">
    <property type="component" value="Unassembled WGS sequence"/>
</dbReference>
<evidence type="ECO:0000259" key="1">
    <source>
        <dbReference type="Pfam" id="PF00535"/>
    </source>
</evidence>
<comment type="caution">
    <text evidence="2">The sequence shown here is derived from an EMBL/GenBank/DDBJ whole genome shotgun (WGS) entry which is preliminary data.</text>
</comment>
<protein>
    <submittedName>
        <fullName evidence="2">Glycosyltransferase family 2 protein</fullName>
        <ecNumber evidence="2">2.4.-.-</ecNumber>
    </submittedName>
</protein>
<feature type="domain" description="Glycosyltransferase 2-like" evidence="1">
    <location>
        <begin position="7"/>
        <end position="171"/>
    </location>
</feature>
<evidence type="ECO:0000313" key="3">
    <source>
        <dbReference type="Proteomes" id="UP001250656"/>
    </source>
</evidence>
<sequence length="335" mass="38817">MQLPLVSILIPFKNTERFLNDCLDSIRIQSYENWEVLAVNDHSTDHSLSLVHGYADNDNRIKVFQNEGKGIIHALRTAYGKSSGLLITRMDSDDIMLPNKLQVMVDSLRRNGSGHLAVGQVEYFSHRGVSDGYARYEKWLNGLTAAGKNYSEIYKECVIPSPCWMVFREDLNACGGFGPNRYPEDYDLTFRFYAEGLKCIPSNQVLHRWRDYDTRTSRTSKHYAQNYFLDIKLHYFIELDRNPQRPLAIWGAGKKGKEIAKGLQKRRLDFYWLCDNPKKIGKQIYGKTMLHYSELKALKNPQSIVTVANEEAQKMIKTYFAEMGLKHMADYFFFC</sequence>
<dbReference type="EC" id="2.4.-.-" evidence="2"/>
<dbReference type="InterPro" id="IPR029044">
    <property type="entry name" value="Nucleotide-diphossugar_trans"/>
</dbReference>
<dbReference type="PANTHER" id="PTHR22916:SF3">
    <property type="entry name" value="UDP-GLCNAC:BETAGAL BETA-1,3-N-ACETYLGLUCOSAMINYLTRANSFERASE-LIKE PROTEIN 1"/>
    <property type="match status" value="1"/>
</dbReference>
<dbReference type="EMBL" id="JAVTTP010000001">
    <property type="protein sequence ID" value="MDT7827046.1"/>
    <property type="molecule type" value="Genomic_DNA"/>
</dbReference>
<reference evidence="2 3" key="1">
    <citation type="submission" date="2023-09" db="EMBL/GenBank/DDBJ databases">
        <title>Novel taxa isolated from Blanes Bay.</title>
        <authorList>
            <person name="Rey-Velasco X."/>
            <person name="Lucena T."/>
        </authorList>
    </citation>
    <scope>NUCLEOTIDE SEQUENCE [LARGE SCALE GENOMIC DNA]</scope>
    <source>
        <strain evidence="2 3">S334</strain>
    </source>
</reference>
<keyword evidence="2" id="KW-0808">Transferase</keyword>
<dbReference type="Gene3D" id="3.90.550.10">
    <property type="entry name" value="Spore Coat Polysaccharide Biosynthesis Protein SpsA, Chain A"/>
    <property type="match status" value="1"/>
</dbReference>
<evidence type="ECO:0000313" key="2">
    <source>
        <dbReference type="EMBL" id="MDT7827046.1"/>
    </source>
</evidence>
<dbReference type="SUPFAM" id="SSF53448">
    <property type="entry name" value="Nucleotide-diphospho-sugar transferases"/>
    <property type="match status" value="1"/>
</dbReference>
<gene>
    <name evidence="2" type="ORF">RQM65_00020</name>
</gene>
<keyword evidence="3" id="KW-1185">Reference proteome</keyword>
<keyword evidence="2" id="KW-0328">Glycosyltransferase</keyword>
<proteinExistence type="predicted"/>
<dbReference type="Pfam" id="PF00535">
    <property type="entry name" value="Glycos_transf_2"/>
    <property type="match status" value="1"/>
</dbReference>
<dbReference type="PANTHER" id="PTHR22916">
    <property type="entry name" value="GLYCOSYLTRANSFERASE"/>
    <property type="match status" value="1"/>
</dbReference>
<dbReference type="GO" id="GO:0016757">
    <property type="term" value="F:glycosyltransferase activity"/>
    <property type="evidence" value="ECO:0007669"/>
    <property type="project" value="UniProtKB-KW"/>
</dbReference>
<organism evidence="2 3">
    <name type="scientific">Pricia mediterranea</name>
    <dbReference type="NCBI Taxonomy" id="3076079"/>
    <lineage>
        <taxon>Bacteria</taxon>
        <taxon>Pseudomonadati</taxon>
        <taxon>Bacteroidota</taxon>
        <taxon>Flavobacteriia</taxon>
        <taxon>Flavobacteriales</taxon>
        <taxon>Flavobacteriaceae</taxon>
        <taxon>Pricia</taxon>
    </lineage>
</organism>
<dbReference type="RefSeq" id="WP_314011811.1">
    <property type="nucleotide sequence ID" value="NZ_JAVTTP010000001.1"/>
</dbReference>
<dbReference type="InterPro" id="IPR001173">
    <property type="entry name" value="Glyco_trans_2-like"/>
</dbReference>
<name>A0ABU3KZY4_9FLAO</name>
<dbReference type="CDD" id="cd00761">
    <property type="entry name" value="Glyco_tranf_GTA_type"/>
    <property type="match status" value="1"/>
</dbReference>
<accession>A0ABU3KZY4</accession>